<evidence type="ECO:0000313" key="2">
    <source>
        <dbReference type="EMBL" id="MPC64315.1"/>
    </source>
</evidence>
<feature type="region of interest" description="Disordered" evidence="1">
    <location>
        <begin position="20"/>
        <end position="60"/>
    </location>
</feature>
<dbReference type="Proteomes" id="UP000324222">
    <property type="component" value="Unassembled WGS sequence"/>
</dbReference>
<gene>
    <name evidence="2" type="ORF">E2C01_058427</name>
</gene>
<accession>A0A5B7H3Q0</accession>
<dbReference type="AlphaFoldDB" id="A0A5B7H3Q0"/>
<evidence type="ECO:0000256" key="1">
    <source>
        <dbReference type="SAM" id="MobiDB-lite"/>
    </source>
</evidence>
<reference evidence="2 3" key="1">
    <citation type="submission" date="2019-05" db="EMBL/GenBank/DDBJ databases">
        <title>Another draft genome of Portunus trituberculatus and its Hox gene families provides insights of decapod evolution.</title>
        <authorList>
            <person name="Jeong J.-H."/>
            <person name="Song I."/>
            <person name="Kim S."/>
            <person name="Choi T."/>
            <person name="Kim D."/>
            <person name="Ryu S."/>
            <person name="Kim W."/>
        </authorList>
    </citation>
    <scope>NUCLEOTIDE SEQUENCE [LARGE SCALE GENOMIC DNA]</scope>
    <source>
        <tissue evidence="2">Muscle</tissue>
    </source>
</reference>
<name>A0A5B7H3Q0_PORTR</name>
<sequence>MSEASNSHYSARKITSLSITLPHLTSPQHANLPLSPPPTATDTLPRRISRRGQSRRGGRH</sequence>
<dbReference type="EMBL" id="VSRR010021915">
    <property type="protein sequence ID" value="MPC64315.1"/>
    <property type="molecule type" value="Genomic_DNA"/>
</dbReference>
<feature type="compositionally biased region" description="Polar residues" evidence="1">
    <location>
        <begin position="20"/>
        <end position="29"/>
    </location>
</feature>
<evidence type="ECO:0000313" key="3">
    <source>
        <dbReference type="Proteomes" id="UP000324222"/>
    </source>
</evidence>
<organism evidence="2 3">
    <name type="scientific">Portunus trituberculatus</name>
    <name type="common">Swimming crab</name>
    <name type="synonym">Neptunus trituberculatus</name>
    <dbReference type="NCBI Taxonomy" id="210409"/>
    <lineage>
        <taxon>Eukaryota</taxon>
        <taxon>Metazoa</taxon>
        <taxon>Ecdysozoa</taxon>
        <taxon>Arthropoda</taxon>
        <taxon>Crustacea</taxon>
        <taxon>Multicrustacea</taxon>
        <taxon>Malacostraca</taxon>
        <taxon>Eumalacostraca</taxon>
        <taxon>Eucarida</taxon>
        <taxon>Decapoda</taxon>
        <taxon>Pleocyemata</taxon>
        <taxon>Brachyura</taxon>
        <taxon>Eubrachyura</taxon>
        <taxon>Portunoidea</taxon>
        <taxon>Portunidae</taxon>
        <taxon>Portuninae</taxon>
        <taxon>Portunus</taxon>
    </lineage>
</organism>
<protein>
    <submittedName>
        <fullName evidence="2">Uncharacterized protein</fullName>
    </submittedName>
</protein>
<feature type="compositionally biased region" description="Basic residues" evidence="1">
    <location>
        <begin position="47"/>
        <end position="60"/>
    </location>
</feature>
<proteinExistence type="predicted"/>
<keyword evidence="3" id="KW-1185">Reference proteome</keyword>
<comment type="caution">
    <text evidence="2">The sequence shown here is derived from an EMBL/GenBank/DDBJ whole genome shotgun (WGS) entry which is preliminary data.</text>
</comment>